<keyword evidence="3" id="KW-1185">Reference proteome</keyword>
<proteinExistence type="inferred from homology"/>
<organism evidence="2 3">
    <name type="scientific">Methylacidimicrobium cyclopophantes</name>
    <dbReference type="NCBI Taxonomy" id="1041766"/>
    <lineage>
        <taxon>Bacteria</taxon>
        <taxon>Pseudomonadati</taxon>
        <taxon>Verrucomicrobiota</taxon>
        <taxon>Methylacidimicrobium</taxon>
    </lineage>
</organism>
<evidence type="ECO:0000313" key="2">
    <source>
        <dbReference type="EMBL" id="VVM07436.1"/>
    </source>
</evidence>
<dbReference type="PIRSF" id="PIRSF004681">
    <property type="entry name" value="UCP004681"/>
    <property type="match status" value="1"/>
</dbReference>
<dbReference type="InterPro" id="IPR001602">
    <property type="entry name" value="UPF0047_YjbQ-like"/>
</dbReference>
<comment type="caution">
    <text evidence="2">The sequence shown here is derived from an EMBL/GenBank/DDBJ whole genome shotgun (WGS) entry which is preliminary data.</text>
</comment>
<dbReference type="OrthoDB" id="9801725at2"/>
<dbReference type="EMBL" id="CABFUZ020000162">
    <property type="protein sequence ID" value="VVM07436.1"/>
    <property type="molecule type" value="Genomic_DNA"/>
</dbReference>
<name>A0A5E6MGT5_9BACT</name>
<dbReference type="Gene3D" id="2.60.120.460">
    <property type="entry name" value="YjbQ-like"/>
    <property type="match status" value="1"/>
</dbReference>
<protein>
    <recommendedName>
        <fullName evidence="4">YjbQ family protein</fullName>
    </recommendedName>
</protein>
<comment type="similarity">
    <text evidence="1">Belongs to the UPF0047 family.</text>
</comment>
<evidence type="ECO:0008006" key="4">
    <source>
        <dbReference type="Google" id="ProtNLM"/>
    </source>
</evidence>
<dbReference type="NCBIfam" id="TIGR00149">
    <property type="entry name" value="TIGR00149_YjbQ"/>
    <property type="match status" value="1"/>
</dbReference>
<dbReference type="Pfam" id="PF01894">
    <property type="entry name" value="YjbQ"/>
    <property type="match status" value="1"/>
</dbReference>
<dbReference type="SUPFAM" id="SSF111038">
    <property type="entry name" value="YjbQ-like"/>
    <property type="match status" value="1"/>
</dbReference>
<dbReference type="Proteomes" id="UP000381693">
    <property type="component" value="Unassembled WGS sequence"/>
</dbReference>
<reference evidence="2" key="1">
    <citation type="submission" date="2019-09" db="EMBL/GenBank/DDBJ databases">
        <authorList>
            <person name="Cremers G."/>
        </authorList>
    </citation>
    <scope>NUCLEOTIDE SEQUENCE [LARGE SCALE GENOMIC DNA]</scope>
    <source>
        <strain evidence="2">3B</strain>
    </source>
</reference>
<sequence>MPTSAKSADSLPRFSRAELEISTSRRAEFVNVTSRLQELANRSGWTEGTLTVFVPHTTAGITIQEGADPDVVHDLLGWLEGAVPWTNPLYRHGEGNTAAHIKAALMGSSIRCLLEAGRLHLGTWQAIFFCEFDGPRSRRLWVSFEPTSPG</sequence>
<dbReference type="PANTHER" id="PTHR30615">
    <property type="entry name" value="UNCHARACTERIZED PROTEIN YJBQ-RELATED"/>
    <property type="match status" value="1"/>
</dbReference>
<dbReference type="PANTHER" id="PTHR30615:SF8">
    <property type="entry name" value="UPF0047 PROTEIN C4A8.02C"/>
    <property type="match status" value="1"/>
</dbReference>
<dbReference type="AlphaFoldDB" id="A0A5E6MGT5"/>
<evidence type="ECO:0000256" key="1">
    <source>
        <dbReference type="ARBA" id="ARBA00005534"/>
    </source>
</evidence>
<dbReference type="InterPro" id="IPR035917">
    <property type="entry name" value="YjbQ-like_sf"/>
</dbReference>
<accession>A0A5E6MGT5</accession>
<gene>
    <name evidence="2" type="ORF">MAMC_01596</name>
</gene>
<evidence type="ECO:0000313" key="3">
    <source>
        <dbReference type="Proteomes" id="UP000381693"/>
    </source>
</evidence>